<dbReference type="SUPFAM" id="SSF161098">
    <property type="entry name" value="MetI-like"/>
    <property type="match status" value="1"/>
</dbReference>
<dbReference type="PROSITE" id="PS50928">
    <property type="entry name" value="ABC_TM1"/>
    <property type="match status" value="1"/>
</dbReference>
<reference evidence="9 10" key="1">
    <citation type="submission" date="2019-07" db="EMBL/GenBank/DDBJ databases">
        <title>Genomic Encyclopedia of Type Strains, Phase I: the one thousand microbial genomes (KMG-I) project.</title>
        <authorList>
            <person name="Kyrpides N."/>
        </authorList>
    </citation>
    <scope>NUCLEOTIDE SEQUENCE [LARGE SCALE GENOMIC DNA]</scope>
    <source>
        <strain evidence="9 10">DSM 13558</strain>
    </source>
</reference>
<dbReference type="InterPro" id="IPR025966">
    <property type="entry name" value="OppC_N"/>
</dbReference>
<name>A0A562J190_9FIRM</name>
<dbReference type="InterPro" id="IPR035906">
    <property type="entry name" value="MetI-like_sf"/>
</dbReference>
<protein>
    <submittedName>
        <fullName evidence="9">Peptide/nickel transport system permease protein</fullName>
    </submittedName>
</protein>
<comment type="similarity">
    <text evidence="7">Belongs to the binding-protein-dependent transport system permease family.</text>
</comment>
<dbReference type="NCBIfam" id="NF045476">
    <property type="entry name" value="Opp4C"/>
    <property type="match status" value="1"/>
</dbReference>
<comment type="subcellular location">
    <subcellularLocation>
        <location evidence="1 7">Cell membrane</location>
        <topology evidence="1 7">Multi-pass membrane protein</topology>
    </subcellularLocation>
</comment>
<dbReference type="CDD" id="cd06261">
    <property type="entry name" value="TM_PBP2"/>
    <property type="match status" value="1"/>
</dbReference>
<dbReference type="EMBL" id="VLKH01000015">
    <property type="protein sequence ID" value="TWH76922.1"/>
    <property type="molecule type" value="Genomic_DNA"/>
</dbReference>
<keyword evidence="2 7" id="KW-0813">Transport</keyword>
<dbReference type="InterPro" id="IPR000515">
    <property type="entry name" value="MetI-like"/>
</dbReference>
<dbReference type="GO" id="GO:0005886">
    <property type="term" value="C:plasma membrane"/>
    <property type="evidence" value="ECO:0007669"/>
    <property type="project" value="UniProtKB-SubCell"/>
</dbReference>
<keyword evidence="5 7" id="KW-1133">Transmembrane helix</keyword>
<evidence type="ECO:0000313" key="10">
    <source>
        <dbReference type="Proteomes" id="UP000315343"/>
    </source>
</evidence>
<dbReference type="PANTHER" id="PTHR43386">
    <property type="entry name" value="OLIGOPEPTIDE TRANSPORT SYSTEM PERMEASE PROTEIN APPC"/>
    <property type="match status" value="1"/>
</dbReference>
<gene>
    <name evidence="9" type="ORF">LY60_03550</name>
</gene>
<keyword evidence="3" id="KW-1003">Cell membrane</keyword>
<evidence type="ECO:0000313" key="9">
    <source>
        <dbReference type="EMBL" id="TWH76922.1"/>
    </source>
</evidence>
<evidence type="ECO:0000256" key="3">
    <source>
        <dbReference type="ARBA" id="ARBA00022475"/>
    </source>
</evidence>
<evidence type="ECO:0000256" key="2">
    <source>
        <dbReference type="ARBA" id="ARBA00022448"/>
    </source>
</evidence>
<dbReference type="OrthoDB" id="9783218at2"/>
<keyword evidence="4 7" id="KW-0812">Transmembrane</keyword>
<dbReference type="PANTHER" id="PTHR43386:SF1">
    <property type="entry name" value="D,D-DIPEPTIDE TRANSPORT SYSTEM PERMEASE PROTEIN DDPC-RELATED"/>
    <property type="match status" value="1"/>
</dbReference>
<feature type="transmembrane region" description="Helical" evidence="7">
    <location>
        <begin position="206"/>
        <end position="227"/>
    </location>
</feature>
<dbReference type="Gene3D" id="1.10.3720.10">
    <property type="entry name" value="MetI-like"/>
    <property type="match status" value="1"/>
</dbReference>
<dbReference type="Pfam" id="PF00528">
    <property type="entry name" value="BPD_transp_1"/>
    <property type="match status" value="1"/>
</dbReference>
<dbReference type="GO" id="GO:0055085">
    <property type="term" value="P:transmembrane transport"/>
    <property type="evidence" value="ECO:0007669"/>
    <property type="project" value="InterPro"/>
</dbReference>
<evidence type="ECO:0000256" key="4">
    <source>
        <dbReference type="ARBA" id="ARBA00022692"/>
    </source>
</evidence>
<organism evidence="9 10">
    <name type="scientific">Sedimentibacter saalensis</name>
    <dbReference type="NCBI Taxonomy" id="130788"/>
    <lineage>
        <taxon>Bacteria</taxon>
        <taxon>Bacillati</taxon>
        <taxon>Bacillota</taxon>
        <taxon>Tissierellia</taxon>
        <taxon>Sedimentibacter</taxon>
    </lineage>
</organism>
<accession>A0A562J190</accession>
<dbReference type="InterPro" id="IPR050366">
    <property type="entry name" value="BP-dependent_transpt_permease"/>
</dbReference>
<keyword evidence="10" id="KW-1185">Reference proteome</keyword>
<evidence type="ECO:0000256" key="1">
    <source>
        <dbReference type="ARBA" id="ARBA00004651"/>
    </source>
</evidence>
<evidence type="ECO:0000256" key="7">
    <source>
        <dbReference type="RuleBase" id="RU363032"/>
    </source>
</evidence>
<proteinExistence type="inferred from homology"/>
<evidence type="ECO:0000259" key="8">
    <source>
        <dbReference type="PROSITE" id="PS50928"/>
    </source>
</evidence>
<evidence type="ECO:0000256" key="5">
    <source>
        <dbReference type="ARBA" id="ARBA00022989"/>
    </source>
</evidence>
<dbReference type="RefSeq" id="WP_145086857.1">
    <property type="nucleotide sequence ID" value="NZ_JBCFAR010000003.1"/>
</dbReference>
<feature type="domain" description="ABC transmembrane type-1" evidence="8">
    <location>
        <begin position="93"/>
        <end position="284"/>
    </location>
</feature>
<evidence type="ECO:0000256" key="6">
    <source>
        <dbReference type="ARBA" id="ARBA00023136"/>
    </source>
</evidence>
<dbReference type="AlphaFoldDB" id="A0A562J190"/>
<comment type="caution">
    <text evidence="9">The sequence shown here is derived from an EMBL/GenBank/DDBJ whole genome shotgun (WGS) entry which is preliminary data.</text>
</comment>
<dbReference type="Pfam" id="PF12911">
    <property type="entry name" value="OppC_N"/>
    <property type="match status" value="1"/>
</dbReference>
<keyword evidence="6 7" id="KW-0472">Membrane</keyword>
<dbReference type="InterPro" id="IPR053523">
    <property type="entry name" value="Oligopeptide_permease_AppC"/>
</dbReference>
<feature type="transmembrane region" description="Helical" evidence="7">
    <location>
        <begin position="35"/>
        <end position="53"/>
    </location>
</feature>
<feature type="transmembrane region" description="Helical" evidence="7">
    <location>
        <begin position="263"/>
        <end position="284"/>
    </location>
</feature>
<sequence length="297" mass="33523">MVKSEVLKNTKSSHKNLSYWGEVFYRLRKNKMAMISLYLLVIIIGLCIIVPELSQYSIETTDMQNRDQAPSSEHWLGTDKIGRDLFVRLFYAGRISLGLALAVVTLECVTGVVLGSLSGFYGGFIDIVIMRFADIFMSFPFMMFCITIVAVFGNSVTNLIIVLALLSWPSIARIVRGQILTLREMEYMEACEALGISDFRRIFRHLLPNVLAYVIVYATLGMASVILTETSLSFLGLGVSPPTPTWGNMIQEARNTLIIQQKWWYWIPPGICIFISVMCFNILGDGMRDAIDPKMKR</sequence>
<dbReference type="Proteomes" id="UP000315343">
    <property type="component" value="Unassembled WGS sequence"/>
</dbReference>